<proteinExistence type="predicted"/>
<dbReference type="SUPFAM" id="SSF54001">
    <property type="entry name" value="Cysteine proteinases"/>
    <property type="match status" value="1"/>
</dbReference>
<gene>
    <name evidence="1" type="ORF">BGZ97_011923</name>
</gene>
<dbReference type="AlphaFoldDB" id="A0A9P6UMD6"/>
<sequence>MFGLRFGATINSAGSIATPAKRPEEVVDVTRRYTVEYDSVVVKRRRSIREPVFAKVLHHLSESNLSQLGLKPDEVLDIRKRQALELEDLLGKNGDTRAIETKDRQSGTFMR</sequence>
<evidence type="ECO:0000313" key="1">
    <source>
        <dbReference type="EMBL" id="KAG0311330.1"/>
    </source>
</evidence>
<accession>A0A9P6UMD6</accession>
<dbReference type="InterPro" id="IPR038765">
    <property type="entry name" value="Papain-like_cys_pep_sf"/>
</dbReference>
<protein>
    <submittedName>
        <fullName evidence="1">Uncharacterized protein</fullName>
    </submittedName>
</protein>
<keyword evidence="2" id="KW-1185">Reference proteome</keyword>
<name>A0A9P6UMD6_9FUNG</name>
<reference evidence="1" key="1">
    <citation type="journal article" date="2020" name="Fungal Divers.">
        <title>Resolving the Mortierellaceae phylogeny through synthesis of multi-gene phylogenetics and phylogenomics.</title>
        <authorList>
            <person name="Vandepol N."/>
            <person name="Liber J."/>
            <person name="Desiro A."/>
            <person name="Na H."/>
            <person name="Kennedy M."/>
            <person name="Barry K."/>
            <person name="Grigoriev I.V."/>
            <person name="Miller A.N."/>
            <person name="O'Donnell K."/>
            <person name="Stajich J.E."/>
            <person name="Bonito G."/>
        </authorList>
    </citation>
    <scope>NUCLEOTIDE SEQUENCE</scope>
    <source>
        <strain evidence="1">NVP60</strain>
    </source>
</reference>
<dbReference type="Proteomes" id="UP000823405">
    <property type="component" value="Unassembled WGS sequence"/>
</dbReference>
<dbReference type="EMBL" id="JAAAIN010000727">
    <property type="protein sequence ID" value="KAG0311330.1"/>
    <property type="molecule type" value="Genomic_DNA"/>
</dbReference>
<organism evidence="1 2">
    <name type="scientific">Linnemannia gamsii</name>
    <dbReference type="NCBI Taxonomy" id="64522"/>
    <lineage>
        <taxon>Eukaryota</taxon>
        <taxon>Fungi</taxon>
        <taxon>Fungi incertae sedis</taxon>
        <taxon>Mucoromycota</taxon>
        <taxon>Mortierellomycotina</taxon>
        <taxon>Mortierellomycetes</taxon>
        <taxon>Mortierellales</taxon>
        <taxon>Mortierellaceae</taxon>
        <taxon>Linnemannia</taxon>
    </lineage>
</organism>
<evidence type="ECO:0000313" key="2">
    <source>
        <dbReference type="Proteomes" id="UP000823405"/>
    </source>
</evidence>
<comment type="caution">
    <text evidence="1">The sequence shown here is derived from an EMBL/GenBank/DDBJ whole genome shotgun (WGS) entry which is preliminary data.</text>
</comment>
<dbReference type="OrthoDB" id="409136at2759"/>
<dbReference type="Gene3D" id="3.10.620.30">
    <property type="match status" value="1"/>
</dbReference>